<dbReference type="Proteomes" id="UP001595821">
    <property type="component" value="Unassembled WGS sequence"/>
</dbReference>
<comment type="caution">
    <text evidence="1">The sequence shown here is derived from an EMBL/GenBank/DDBJ whole genome shotgun (WGS) entry which is preliminary data.</text>
</comment>
<dbReference type="AlphaFoldDB" id="A0ABD5P6R6"/>
<protein>
    <recommendedName>
        <fullName evidence="3">DUF433 domain-containing protein</fullName>
    </recommendedName>
</protein>
<evidence type="ECO:0008006" key="3">
    <source>
        <dbReference type="Google" id="ProtNLM"/>
    </source>
</evidence>
<proteinExistence type="predicted"/>
<dbReference type="GeneID" id="71853389"/>
<dbReference type="RefSeq" id="WP_246973236.1">
    <property type="nucleotide sequence ID" value="NZ_CP095397.1"/>
</dbReference>
<gene>
    <name evidence="1" type="ORF">ACFOZ7_22245</name>
</gene>
<evidence type="ECO:0000313" key="1">
    <source>
        <dbReference type="EMBL" id="MFC4249618.1"/>
    </source>
</evidence>
<reference evidence="1 2" key="1">
    <citation type="journal article" date="2014" name="Int. J. Syst. Evol. Microbiol.">
        <title>Complete genome sequence of Corynebacterium casei LMG S-19264T (=DSM 44701T), isolated from a smear-ripened cheese.</title>
        <authorList>
            <consortium name="US DOE Joint Genome Institute (JGI-PGF)"/>
            <person name="Walter F."/>
            <person name="Albersmeier A."/>
            <person name="Kalinowski J."/>
            <person name="Ruckert C."/>
        </authorList>
    </citation>
    <scope>NUCLEOTIDE SEQUENCE [LARGE SCALE GENOMIC DNA]</scope>
    <source>
        <strain evidence="1 2">IBRC-M 10912</strain>
    </source>
</reference>
<dbReference type="EMBL" id="JBHSDJ010000133">
    <property type="protein sequence ID" value="MFC4249618.1"/>
    <property type="molecule type" value="Genomic_DNA"/>
</dbReference>
<accession>A0ABD5P6R6</accession>
<organism evidence="1 2">
    <name type="scientific">Natribaculum luteum</name>
    <dbReference type="NCBI Taxonomy" id="1586232"/>
    <lineage>
        <taxon>Archaea</taxon>
        <taxon>Methanobacteriati</taxon>
        <taxon>Methanobacteriota</taxon>
        <taxon>Stenosarchaea group</taxon>
        <taxon>Halobacteria</taxon>
        <taxon>Halobacteriales</taxon>
        <taxon>Natrialbaceae</taxon>
        <taxon>Natribaculum</taxon>
    </lineage>
</organism>
<sequence length="213" mass="24431">MRDGRTKINFWVSEDEKAKFKEYAKKSTEFSDLSDLCRKSVYREMSDNNANDINTDEIKGLFEASLETTKRAISDIRDDMEVVKDSLSDPSDVGSLAVEIYDNLAIVDDPKDWGTTLPGVGKSELPGVEGEAPDHVEIEERRDPVTNVYDAQKWGDAKAWTEYLDASPDDVRRALSYCRATYKDVDVYDYKPRIRGNMDSDDVILRRYYRRAK</sequence>
<evidence type="ECO:0000313" key="2">
    <source>
        <dbReference type="Proteomes" id="UP001595821"/>
    </source>
</evidence>
<name>A0ABD5P6R6_9EURY</name>